<dbReference type="Pfam" id="PF00005">
    <property type="entry name" value="ABC_tran"/>
    <property type="match status" value="1"/>
</dbReference>
<gene>
    <name evidence="7" type="ORF">Ade02nite_44310</name>
</gene>
<dbReference type="PANTHER" id="PTHR42711">
    <property type="entry name" value="ABC TRANSPORTER ATP-BINDING PROTEIN"/>
    <property type="match status" value="1"/>
</dbReference>
<dbReference type="InterPro" id="IPR003593">
    <property type="entry name" value="AAA+_ATPase"/>
</dbReference>
<keyword evidence="2" id="KW-0813">Transport</keyword>
<keyword evidence="5" id="KW-0046">Antibiotic resistance</keyword>
<organism evidence="7 8">
    <name type="scientific">Paractinoplanes deccanensis</name>
    <dbReference type="NCBI Taxonomy" id="113561"/>
    <lineage>
        <taxon>Bacteria</taxon>
        <taxon>Bacillati</taxon>
        <taxon>Actinomycetota</taxon>
        <taxon>Actinomycetes</taxon>
        <taxon>Micromonosporales</taxon>
        <taxon>Micromonosporaceae</taxon>
        <taxon>Paractinoplanes</taxon>
    </lineage>
</organism>
<dbReference type="SMART" id="SM00382">
    <property type="entry name" value="AAA"/>
    <property type="match status" value="1"/>
</dbReference>
<dbReference type="InterPro" id="IPR017871">
    <property type="entry name" value="ABC_transporter-like_CS"/>
</dbReference>
<comment type="subcellular location">
    <subcellularLocation>
        <location evidence="1">Cell membrane</location>
        <topology evidence="1">Peripheral membrane protein</topology>
    </subcellularLocation>
</comment>
<dbReference type="InterPro" id="IPR003439">
    <property type="entry name" value="ABC_transporter-like_ATP-bd"/>
</dbReference>
<dbReference type="GO" id="GO:0005524">
    <property type="term" value="F:ATP binding"/>
    <property type="evidence" value="ECO:0007669"/>
    <property type="project" value="UniProtKB-KW"/>
</dbReference>
<dbReference type="InterPro" id="IPR027417">
    <property type="entry name" value="P-loop_NTPase"/>
</dbReference>
<dbReference type="PANTHER" id="PTHR42711:SF16">
    <property type="entry name" value="ABC TRANSPORTER ATP-BINDING PROTEIN"/>
    <property type="match status" value="1"/>
</dbReference>
<keyword evidence="8" id="KW-1185">Reference proteome</keyword>
<proteinExistence type="predicted"/>
<dbReference type="SUPFAM" id="SSF52540">
    <property type="entry name" value="P-loop containing nucleoside triphosphate hydrolases"/>
    <property type="match status" value="1"/>
</dbReference>
<dbReference type="PROSITE" id="PS50893">
    <property type="entry name" value="ABC_TRANSPORTER_2"/>
    <property type="match status" value="1"/>
</dbReference>
<dbReference type="PROSITE" id="PS00211">
    <property type="entry name" value="ABC_TRANSPORTER_1"/>
    <property type="match status" value="1"/>
</dbReference>
<evidence type="ECO:0000256" key="1">
    <source>
        <dbReference type="ARBA" id="ARBA00004202"/>
    </source>
</evidence>
<dbReference type="Proteomes" id="UP000609879">
    <property type="component" value="Unassembled WGS sequence"/>
</dbReference>
<dbReference type="EMBL" id="BOMI01000084">
    <property type="protein sequence ID" value="GID75790.1"/>
    <property type="molecule type" value="Genomic_DNA"/>
</dbReference>
<dbReference type="Gene3D" id="3.40.50.300">
    <property type="entry name" value="P-loop containing nucleotide triphosphate hydrolases"/>
    <property type="match status" value="1"/>
</dbReference>
<evidence type="ECO:0000313" key="7">
    <source>
        <dbReference type="EMBL" id="GID75790.1"/>
    </source>
</evidence>
<evidence type="ECO:0000259" key="6">
    <source>
        <dbReference type="PROSITE" id="PS50893"/>
    </source>
</evidence>
<comment type="caution">
    <text evidence="7">The sequence shown here is derived from an EMBL/GenBank/DDBJ whole genome shotgun (WGS) entry which is preliminary data.</text>
</comment>
<name>A0ABQ3Y752_9ACTN</name>
<evidence type="ECO:0000256" key="5">
    <source>
        <dbReference type="ARBA" id="ARBA00023251"/>
    </source>
</evidence>
<evidence type="ECO:0000256" key="4">
    <source>
        <dbReference type="ARBA" id="ARBA00022840"/>
    </source>
</evidence>
<keyword evidence="4 7" id="KW-0067">ATP-binding</keyword>
<evidence type="ECO:0000256" key="2">
    <source>
        <dbReference type="ARBA" id="ARBA00022448"/>
    </source>
</evidence>
<evidence type="ECO:0000313" key="8">
    <source>
        <dbReference type="Proteomes" id="UP000609879"/>
    </source>
</evidence>
<reference evidence="7 8" key="1">
    <citation type="submission" date="2021-01" db="EMBL/GenBank/DDBJ databases">
        <title>Whole genome shotgun sequence of Actinoplanes deccanensis NBRC 13994.</title>
        <authorList>
            <person name="Komaki H."/>
            <person name="Tamura T."/>
        </authorList>
    </citation>
    <scope>NUCLEOTIDE SEQUENCE [LARGE SCALE GENOMIC DNA]</scope>
    <source>
        <strain evidence="7 8">NBRC 13994</strain>
    </source>
</reference>
<feature type="domain" description="ABC transporter" evidence="6">
    <location>
        <begin position="4"/>
        <end position="225"/>
    </location>
</feature>
<dbReference type="InterPro" id="IPR050763">
    <property type="entry name" value="ABC_transporter_ATP-binding"/>
</dbReference>
<accession>A0ABQ3Y752</accession>
<keyword evidence="3" id="KW-0547">Nucleotide-binding</keyword>
<dbReference type="CDD" id="cd03230">
    <property type="entry name" value="ABC_DR_subfamily_A"/>
    <property type="match status" value="1"/>
</dbReference>
<sequence length="299" mass="32325">MTVIEVHNLRKAYGDTVAVRDVSFSVERGEIFGILGPNGAGKTTTVECIAGLRTPDGGTIGVLGRPPHDTALRSLVGVQLQESRLPDKLSGREALELFSSFYPEPADWQALARDLDVPLATRYAKMSGGQKQRLSIALALVGNPEIAVLDELTTGLDPQARRDTWGLIEAVRDRGVTILLVTHFMEEAERLCDRLAVIDHGAVVALDTPAGLIAETSTEQKIRFRPSAEVDLALLEARPEVHHARRHGSQIEVTGSGNLLHAVTSVLAVNQIIANDLRIEQASLDDAFVRLTGRSHSGE</sequence>
<dbReference type="RefSeq" id="WP_203766792.1">
    <property type="nucleotide sequence ID" value="NZ_BAAABO010000046.1"/>
</dbReference>
<evidence type="ECO:0000256" key="3">
    <source>
        <dbReference type="ARBA" id="ARBA00022741"/>
    </source>
</evidence>
<protein>
    <submittedName>
        <fullName evidence="7">Multidrug ABC transporter ATP-binding protein</fullName>
    </submittedName>
</protein>